<sequence length="210" mass="22788">MKTATLGTACIMVVSTVLLLLLALTNIDLQESSIRNNLGLALESSLRSATDQQGKVLDRNQIETDVIEGISMNLKADAQLTVTIYQADAELGVISAKAAATYPSIIKGARPITVTARRTVIREQYERPAARRMVAITYMTVRDGKDWTYKTYSVPQGTTVPVPKDPDSEVNDAPFTGWGVQDGSAVRPVTRTQIGAMRADLDLTFRATGQ</sequence>
<reference evidence="1" key="1">
    <citation type="submission" date="2023-07" db="EMBL/GenBank/DDBJ databases">
        <title>Bifidobacterium aquikefiriaerophilum sp. nov. and Bifidobacterium eccum sp. nov., isolated from water kefir.</title>
        <authorList>
            <person name="Breselge S."/>
            <person name="Bellassi P."/>
            <person name="Barcenilla C."/>
            <person name="Alvarez-Ordonez A."/>
            <person name="Morelli L."/>
            <person name="Cotter P.D."/>
        </authorList>
    </citation>
    <scope>NUCLEOTIDE SEQUENCE</scope>
    <source>
        <strain evidence="1">WK048_4_13</strain>
        <plasmid evidence="1">unnamed1</plasmid>
    </source>
</reference>
<protein>
    <submittedName>
        <fullName evidence="1">Uncharacterized protein</fullName>
    </submittedName>
</protein>
<gene>
    <name evidence="1" type="ORF">QN217_10855</name>
</gene>
<evidence type="ECO:0000313" key="1">
    <source>
        <dbReference type="EMBL" id="XDS47705.1"/>
    </source>
</evidence>
<dbReference type="AlphaFoldDB" id="A0AB39UFY6"/>
<proteinExistence type="predicted"/>
<organism evidence="1">
    <name type="scientific">Bifidobacterium fermentum</name>
    <dbReference type="NCBI Taxonomy" id="3059035"/>
    <lineage>
        <taxon>Bacteria</taxon>
        <taxon>Bacillati</taxon>
        <taxon>Actinomycetota</taxon>
        <taxon>Actinomycetes</taxon>
        <taxon>Bifidobacteriales</taxon>
        <taxon>Bifidobacteriaceae</taxon>
        <taxon>Bifidobacterium</taxon>
    </lineage>
</organism>
<dbReference type="EMBL" id="CP129676">
    <property type="protein sequence ID" value="XDS47705.1"/>
    <property type="molecule type" value="Genomic_DNA"/>
</dbReference>
<keyword evidence="1" id="KW-0614">Plasmid</keyword>
<dbReference type="RefSeq" id="WP_369343235.1">
    <property type="nucleotide sequence ID" value="NZ_CP129676.1"/>
</dbReference>
<geneLocation type="plasmid" evidence="1">
    <name>unnamed1</name>
</geneLocation>
<name>A0AB39UFY6_9BIFI</name>
<accession>A0AB39UFY6</accession>